<sequence length="149" mass="16156">MDIIKFFEATAEYAFKDQSLPKEALLAAGASTCRKDVEGDPRGNKRLALIGDALIRLELVDQWHTTGASPGTTQKVISQKASNKNLEKIGRGAGLARYIISHPAQKHVARTTLASAVEALVGAVWLDSSKDYATVRRVVRALNIDPTSR</sequence>
<comment type="caution">
    <text evidence="2">The sequence shown here is derived from an EMBL/GenBank/DDBJ whole genome shotgun (WGS) entry which is preliminary data.</text>
</comment>
<feature type="domain" description="RNase III" evidence="1">
    <location>
        <begin position="4"/>
        <end position="129"/>
    </location>
</feature>
<dbReference type="InterPro" id="IPR000999">
    <property type="entry name" value="RNase_III_dom"/>
</dbReference>
<dbReference type="CDD" id="cd00593">
    <property type="entry name" value="RIBOc"/>
    <property type="match status" value="1"/>
</dbReference>
<evidence type="ECO:0000313" key="2">
    <source>
        <dbReference type="EMBL" id="KAK8855355.1"/>
    </source>
</evidence>
<dbReference type="Proteomes" id="UP001390339">
    <property type="component" value="Unassembled WGS sequence"/>
</dbReference>
<gene>
    <name evidence="2" type="ORF">PGQ11_011267</name>
</gene>
<dbReference type="Pfam" id="PF00636">
    <property type="entry name" value="Ribonuclease_3"/>
    <property type="match status" value="1"/>
</dbReference>
<dbReference type="PROSITE" id="PS50142">
    <property type="entry name" value="RNASE_3_2"/>
    <property type="match status" value="1"/>
</dbReference>
<name>A0ABR2HZC1_9PEZI</name>
<accession>A0ABR2HZC1</accession>
<reference evidence="2 3" key="1">
    <citation type="journal article" date="2024" name="IMA Fungus">
        <title>Apiospora arundinis, a panoply of carbohydrate-active enzymes and secondary metabolites.</title>
        <authorList>
            <person name="Sorensen T."/>
            <person name="Petersen C."/>
            <person name="Muurmann A.T."/>
            <person name="Christiansen J.V."/>
            <person name="Brundto M.L."/>
            <person name="Overgaard C.K."/>
            <person name="Boysen A.T."/>
            <person name="Wollenberg R.D."/>
            <person name="Larsen T.O."/>
            <person name="Sorensen J.L."/>
            <person name="Nielsen K.L."/>
            <person name="Sondergaard T.E."/>
        </authorList>
    </citation>
    <scope>NUCLEOTIDE SEQUENCE [LARGE SCALE GENOMIC DNA]</scope>
    <source>
        <strain evidence="2 3">AAU 773</strain>
    </source>
</reference>
<dbReference type="InterPro" id="IPR036389">
    <property type="entry name" value="RNase_III_sf"/>
</dbReference>
<dbReference type="EMBL" id="JAPCWZ010000007">
    <property type="protein sequence ID" value="KAK8855355.1"/>
    <property type="molecule type" value="Genomic_DNA"/>
</dbReference>
<organism evidence="2 3">
    <name type="scientific">Apiospora arundinis</name>
    <dbReference type="NCBI Taxonomy" id="335852"/>
    <lineage>
        <taxon>Eukaryota</taxon>
        <taxon>Fungi</taxon>
        <taxon>Dikarya</taxon>
        <taxon>Ascomycota</taxon>
        <taxon>Pezizomycotina</taxon>
        <taxon>Sordariomycetes</taxon>
        <taxon>Xylariomycetidae</taxon>
        <taxon>Amphisphaeriales</taxon>
        <taxon>Apiosporaceae</taxon>
        <taxon>Apiospora</taxon>
    </lineage>
</organism>
<dbReference type="SMART" id="SM00535">
    <property type="entry name" value="RIBOc"/>
    <property type="match status" value="1"/>
</dbReference>
<keyword evidence="3" id="KW-1185">Reference proteome</keyword>
<proteinExistence type="predicted"/>
<evidence type="ECO:0000313" key="3">
    <source>
        <dbReference type="Proteomes" id="UP001390339"/>
    </source>
</evidence>
<dbReference type="SUPFAM" id="SSF69065">
    <property type="entry name" value="RNase III domain-like"/>
    <property type="match status" value="1"/>
</dbReference>
<dbReference type="Gene3D" id="1.10.1520.10">
    <property type="entry name" value="Ribonuclease III domain"/>
    <property type="match status" value="1"/>
</dbReference>
<protein>
    <submittedName>
        <fullName evidence="2">Ribonuclease III</fullName>
    </submittedName>
</protein>
<evidence type="ECO:0000259" key="1">
    <source>
        <dbReference type="PROSITE" id="PS50142"/>
    </source>
</evidence>